<evidence type="ECO:0000256" key="3">
    <source>
        <dbReference type="ARBA" id="ARBA00022833"/>
    </source>
</evidence>
<organism evidence="6 7">
    <name type="scientific">Gnomoniopsis smithogilvyi</name>
    <dbReference type="NCBI Taxonomy" id="1191159"/>
    <lineage>
        <taxon>Eukaryota</taxon>
        <taxon>Fungi</taxon>
        <taxon>Dikarya</taxon>
        <taxon>Ascomycota</taxon>
        <taxon>Pezizomycotina</taxon>
        <taxon>Sordariomycetes</taxon>
        <taxon>Sordariomycetidae</taxon>
        <taxon>Diaporthales</taxon>
        <taxon>Gnomoniaceae</taxon>
        <taxon>Gnomoniopsis</taxon>
    </lineage>
</organism>
<keyword evidence="1" id="KW-0479">Metal-binding</keyword>
<dbReference type="PROSITE" id="PS01360">
    <property type="entry name" value="ZF_MYND_1"/>
    <property type="match status" value="1"/>
</dbReference>
<dbReference type="AlphaFoldDB" id="A0A9W8YPT0"/>
<protein>
    <recommendedName>
        <fullName evidence="5">MYND-type domain-containing protein</fullName>
    </recommendedName>
</protein>
<evidence type="ECO:0000256" key="1">
    <source>
        <dbReference type="ARBA" id="ARBA00022723"/>
    </source>
</evidence>
<evidence type="ECO:0000256" key="2">
    <source>
        <dbReference type="ARBA" id="ARBA00022771"/>
    </source>
</evidence>
<dbReference type="Proteomes" id="UP001140453">
    <property type="component" value="Unassembled WGS sequence"/>
</dbReference>
<dbReference type="SUPFAM" id="SSF144232">
    <property type="entry name" value="HIT/MYND zinc finger-like"/>
    <property type="match status" value="1"/>
</dbReference>
<sequence>MDTTAPPITTLPEADKFCAVCKKINIDLGGCAKCRSICYCSKACQKADWNLHKVLCNAFANTARPVARDDDDDKDSRPYKRCILFDAKKDAPEIFWVRAHGNQTPIMDRLFTRENYQSYLRGEFCPMAMIQLHRITEHNTKGNSFLTLFSNKAAPVGNPAVTAAARRIGEGVWGTYNGSTFLVRQSYYNGRKLCFEDVTPAEFRAAVHQLSQKLLPDMVALQQEMGQQAFDRFVCEVGEKDHKTREAKARGESS</sequence>
<gene>
    <name evidence="6" type="ORF">N0V93_008147</name>
</gene>
<evidence type="ECO:0000256" key="4">
    <source>
        <dbReference type="PROSITE-ProRule" id="PRU00134"/>
    </source>
</evidence>
<proteinExistence type="predicted"/>
<dbReference type="OrthoDB" id="437457at2759"/>
<dbReference type="PROSITE" id="PS50865">
    <property type="entry name" value="ZF_MYND_2"/>
    <property type="match status" value="1"/>
</dbReference>
<dbReference type="InterPro" id="IPR002893">
    <property type="entry name" value="Znf_MYND"/>
</dbReference>
<dbReference type="Gene3D" id="6.10.140.2220">
    <property type="match status" value="1"/>
</dbReference>
<keyword evidence="2 4" id="KW-0863">Zinc-finger</keyword>
<keyword evidence="3" id="KW-0862">Zinc</keyword>
<feature type="domain" description="MYND-type" evidence="5">
    <location>
        <begin position="18"/>
        <end position="56"/>
    </location>
</feature>
<accession>A0A9W8YPT0</accession>
<evidence type="ECO:0000313" key="7">
    <source>
        <dbReference type="Proteomes" id="UP001140453"/>
    </source>
</evidence>
<keyword evidence="7" id="KW-1185">Reference proteome</keyword>
<reference evidence="6" key="1">
    <citation type="submission" date="2022-10" db="EMBL/GenBank/DDBJ databases">
        <title>Tapping the CABI collections for fungal endophytes: first genome assemblies for Collariella, Neodidymelliopsis, Ascochyta clinopodiicola, Didymella pomorum, Didymosphaeria variabile, Neocosmospora piperis and Neocucurbitaria cava.</title>
        <authorList>
            <person name="Hill R."/>
        </authorList>
    </citation>
    <scope>NUCLEOTIDE SEQUENCE</scope>
    <source>
        <strain evidence="6">IMI 355082</strain>
    </source>
</reference>
<dbReference type="Pfam" id="PF01753">
    <property type="entry name" value="zf-MYND"/>
    <property type="match status" value="1"/>
</dbReference>
<evidence type="ECO:0000259" key="5">
    <source>
        <dbReference type="PROSITE" id="PS50865"/>
    </source>
</evidence>
<dbReference type="GO" id="GO:0008270">
    <property type="term" value="F:zinc ion binding"/>
    <property type="evidence" value="ECO:0007669"/>
    <property type="project" value="UniProtKB-KW"/>
</dbReference>
<comment type="caution">
    <text evidence="6">The sequence shown here is derived from an EMBL/GenBank/DDBJ whole genome shotgun (WGS) entry which is preliminary data.</text>
</comment>
<evidence type="ECO:0000313" key="6">
    <source>
        <dbReference type="EMBL" id="KAJ4387552.1"/>
    </source>
</evidence>
<name>A0A9W8YPT0_9PEZI</name>
<dbReference type="EMBL" id="JAPEVB010000005">
    <property type="protein sequence ID" value="KAJ4387552.1"/>
    <property type="molecule type" value="Genomic_DNA"/>
</dbReference>